<name>A0A662ZJE2_9GAMM</name>
<accession>A0A662ZJE2</accession>
<dbReference type="AlphaFoldDB" id="A0A662ZJE2"/>
<keyword evidence="2" id="KW-1185">Reference proteome</keyword>
<protein>
    <submittedName>
        <fullName evidence="1">Uncharacterized protein</fullName>
    </submittedName>
</protein>
<proteinExistence type="predicted"/>
<evidence type="ECO:0000313" key="2">
    <source>
        <dbReference type="Proteomes" id="UP000243745"/>
    </source>
</evidence>
<dbReference type="Proteomes" id="UP000243745">
    <property type="component" value="Unassembled WGS sequence"/>
</dbReference>
<evidence type="ECO:0000313" key="1">
    <source>
        <dbReference type="EMBL" id="SFP65760.1"/>
    </source>
</evidence>
<sequence length="176" mass="20713">MVFLEKIFGKRSSSVDNGLGYEKTELEKLLLRRIVELRVDEAVVVENVLPSKSLDQEIKDAYSRDKDRGPDAFVYDAYDKYPYLMALYDLSKGLRYNTKYKETMSREDGTALCAKYIGRRLRDYLKDEAVQSKIKVVLKELAKKRKAYLKEKDFSPETLRKMDKYMNAYQEFLVKK</sequence>
<organism evidence="1 2">
    <name type="scientific">Ruminobacter amylophilus</name>
    <dbReference type="NCBI Taxonomy" id="867"/>
    <lineage>
        <taxon>Bacteria</taxon>
        <taxon>Pseudomonadati</taxon>
        <taxon>Pseudomonadota</taxon>
        <taxon>Gammaproteobacteria</taxon>
        <taxon>Aeromonadales</taxon>
        <taxon>Succinivibrionaceae</taxon>
        <taxon>Ruminobacter</taxon>
    </lineage>
</organism>
<reference evidence="1 2" key="1">
    <citation type="submission" date="2016-10" db="EMBL/GenBank/DDBJ databases">
        <authorList>
            <person name="Varghese N."/>
            <person name="Submissions S."/>
        </authorList>
    </citation>
    <scope>NUCLEOTIDE SEQUENCE [LARGE SCALE GENOMIC DNA]</scope>
    <source>
        <strain evidence="1 2">DSM 1361</strain>
    </source>
</reference>
<dbReference type="EMBL" id="FOXF01000050">
    <property type="protein sequence ID" value="SFP65760.1"/>
    <property type="molecule type" value="Genomic_DNA"/>
</dbReference>
<gene>
    <name evidence="1" type="ORF">SAMN02910344_01985</name>
</gene>